<dbReference type="SUPFAM" id="SSF51445">
    <property type="entry name" value="(Trans)glycosidases"/>
    <property type="match status" value="1"/>
</dbReference>
<keyword evidence="3" id="KW-0378">Hydrolase</keyword>
<dbReference type="Gene3D" id="2.60.120.260">
    <property type="entry name" value="Galactose-binding domain-like"/>
    <property type="match status" value="1"/>
</dbReference>
<dbReference type="EMBL" id="AXCY01000019">
    <property type="protein sequence ID" value="KGM11522.1"/>
    <property type="molecule type" value="Genomic_DNA"/>
</dbReference>
<evidence type="ECO:0000259" key="2">
    <source>
        <dbReference type="Pfam" id="PF02836"/>
    </source>
</evidence>
<dbReference type="InterPro" id="IPR017853">
    <property type="entry name" value="GH"/>
</dbReference>
<evidence type="ECO:0000256" key="1">
    <source>
        <dbReference type="SAM" id="MobiDB-lite"/>
    </source>
</evidence>
<dbReference type="AlphaFoldDB" id="A0A0A0BUY5"/>
<feature type="region of interest" description="Disordered" evidence="1">
    <location>
        <begin position="150"/>
        <end position="178"/>
    </location>
</feature>
<dbReference type="Pfam" id="PF02836">
    <property type="entry name" value="Glyco_hydro_2_C"/>
    <property type="match status" value="1"/>
</dbReference>
<accession>A0A0A0BUY5</accession>
<organism evidence="3 4">
    <name type="scientific">Cellulomonas carbonis T26</name>
    <dbReference type="NCBI Taxonomy" id="947969"/>
    <lineage>
        <taxon>Bacteria</taxon>
        <taxon>Bacillati</taxon>
        <taxon>Actinomycetota</taxon>
        <taxon>Actinomycetes</taxon>
        <taxon>Micrococcales</taxon>
        <taxon>Cellulomonadaceae</taxon>
        <taxon>Cellulomonas</taxon>
    </lineage>
</organism>
<dbReference type="Proteomes" id="UP000029839">
    <property type="component" value="Unassembled WGS sequence"/>
</dbReference>
<evidence type="ECO:0000313" key="3">
    <source>
        <dbReference type="EMBL" id="KGM11522.1"/>
    </source>
</evidence>
<reference evidence="3 4" key="2">
    <citation type="journal article" date="2015" name="Stand. Genomic Sci.">
        <title>Draft genome sequence of Cellulomonas carbonis T26(T) and comparative analysis of six Cellulomonas genomes.</title>
        <authorList>
            <person name="Zhuang W."/>
            <person name="Zhang S."/>
            <person name="Xia X."/>
            <person name="Wang G."/>
        </authorList>
    </citation>
    <scope>NUCLEOTIDE SEQUENCE [LARGE SCALE GENOMIC DNA]</scope>
    <source>
        <strain evidence="3 4">T26</strain>
    </source>
</reference>
<keyword evidence="4" id="KW-1185">Reference proteome</keyword>
<dbReference type="InterPro" id="IPR051913">
    <property type="entry name" value="GH2_Domain-Containing"/>
</dbReference>
<dbReference type="Gene3D" id="3.20.20.80">
    <property type="entry name" value="Glycosidases"/>
    <property type="match status" value="1"/>
</dbReference>
<dbReference type="PANTHER" id="PTHR42732">
    <property type="entry name" value="BETA-GALACTOSIDASE"/>
    <property type="match status" value="1"/>
</dbReference>
<feature type="compositionally biased region" description="Low complexity" evidence="1">
    <location>
        <begin position="160"/>
        <end position="169"/>
    </location>
</feature>
<comment type="caution">
    <text evidence="3">The sequence shown here is derived from an EMBL/GenBank/DDBJ whole genome shotgun (WGS) entry which is preliminary data.</text>
</comment>
<dbReference type="GO" id="GO:0005975">
    <property type="term" value="P:carbohydrate metabolic process"/>
    <property type="evidence" value="ECO:0007669"/>
    <property type="project" value="InterPro"/>
</dbReference>
<dbReference type="GO" id="GO:0004553">
    <property type="term" value="F:hydrolase activity, hydrolyzing O-glycosyl compounds"/>
    <property type="evidence" value="ECO:0007669"/>
    <property type="project" value="InterPro"/>
</dbReference>
<dbReference type="InterPro" id="IPR008979">
    <property type="entry name" value="Galactose-bd-like_sf"/>
</dbReference>
<feature type="domain" description="Glycoside hydrolase family 2 catalytic" evidence="2">
    <location>
        <begin position="367"/>
        <end position="527"/>
    </location>
</feature>
<dbReference type="SUPFAM" id="SSF49785">
    <property type="entry name" value="Galactose-binding domain-like"/>
    <property type="match status" value="2"/>
</dbReference>
<protein>
    <submittedName>
        <fullName evidence="3">Glycoside hydrolase</fullName>
    </submittedName>
</protein>
<reference evidence="3 4" key="1">
    <citation type="submission" date="2013-08" db="EMBL/GenBank/DDBJ databases">
        <title>Genome sequencing of Cellulomonas carbonis T26.</title>
        <authorList>
            <person name="Chen F."/>
            <person name="Li Y."/>
            <person name="Wang G."/>
        </authorList>
    </citation>
    <scope>NUCLEOTIDE SEQUENCE [LARGE SCALE GENOMIC DNA]</scope>
    <source>
        <strain evidence="3 4">T26</strain>
    </source>
</reference>
<evidence type="ECO:0000313" key="4">
    <source>
        <dbReference type="Proteomes" id="UP000029839"/>
    </source>
</evidence>
<dbReference type="InterPro" id="IPR006103">
    <property type="entry name" value="Glyco_hydro_2_cat"/>
</dbReference>
<sequence>MRATRQDGTYPRPQLLRRHWADLCGPWEFTIDRDDVGLDAGWWTAEGPASSPFDATIQVPFAPESEASGVADRGPFRVVWYRRRITGADLDAAGFDVQGHRLLLHLGAVDHTADVWLGGHHVARHVGGQTPFTVDVTPVLLAHQRRLATGLTQGGDGTDGADASADGPGARSGGRWDDLVGPDGLTLVVRAEDDPLDVSQPRGKQDWKDEPHVIWYDRTTGIWQPVWLEAVPDVHLEDLAWEADVPDGSVLLTARLSAPPRACTTLAVSLHLGDELLAEQQVRVLDRDVRMRIDLPRQANGQQYEEILWSPERPTLVDAEVVLHVADDGLTGAGDAEDLEDDVSRWTHHVGPHVTDAVASYLGLRSVAVANGWFLLNDRPYYLRSVLEQGFWPQSLLTAPSADALREEVRLIKELGFNSARVHQKAEDPRFLYWCDRLGLTVWGETANAYAYSPRSVELLTHEWLELVRRDRSHPSVVTWVPLNESWGVQHGAHDVRQQHYGLGLVHLTKALDPTRPVVSNDGWEHTDSDIWSVHDYAERGDELRERYGTPEAVRELLEGIGPAGRPMRLSAAAPVPDRGQPLMLTEFGGVSYAGGRDDAWGYSTATDDDDFAARVGDLLDAVRACRPVVGFCWTQLTDTGQETNGLLHADRRPKLPVEVLRRLVVGDQKERPSAG</sequence>
<dbReference type="PANTHER" id="PTHR42732:SF2">
    <property type="entry name" value="BETA-MANNOSIDASE"/>
    <property type="match status" value="1"/>
</dbReference>
<name>A0A0A0BUY5_9CELL</name>
<gene>
    <name evidence="3" type="ORF">N868_17165</name>
</gene>
<proteinExistence type="predicted"/>